<comment type="catalytic activity">
    <reaction evidence="27">
        <text>a 1-O-alkyl-2-acyl-sn-glycero-3-phosphocholine + H2O = a 1-O-alkyl-sn-glycero-3-phosphocholine + a fatty acid + H(+)</text>
        <dbReference type="Rhea" id="RHEA:36231"/>
        <dbReference type="ChEBI" id="CHEBI:15377"/>
        <dbReference type="ChEBI" id="CHEBI:15378"/>
        <dbReference type="ChEBI" id="CHEBI:28868"/>
        <dbReference type="ChEBI" id="CHEBI:30909"/>
        <dbReference type="ChEBI" id="CHEBI:36702"/>
        <dbReference type="EC" id="3.1.1.4"/>
    </reaction>
    <physiologicalReaction direction="left-to-right" evidence="27">
        <dbReference type="Rhea" id="RHEA:36232"/>
    </physiologicalReaction>
</comment>
<sequence>MEIIMNLLHGVLLVCVLSKTINSLSSDDQKRLQKIREIWTQVTSTPKAGDENIYEFINRMTHGKMFNLSVEAHAILEKEGHHRPDYDPHVIPQFNCILENNTHIKAKTVHELTPYDIDIVAAFGDSLTAAFGANAYTPIDLFIEYHGVSWSIGGDETVRSVITLPNILREYNPNLKGYSKGISPPLIAIPNENLDVAVSGNTAYGLLKQAKRFVKKMLENPEYDFFGSWKVLTLFIGGNDLCSCCRWWKNYKEKYSPPNFINEVTETLDYLHQRVPKLFVNLVSPPNVTILEDLASPWCDFTHLLECKCGSVYGEKARRFTSGVLEKYQEGYDKLVSSGRYDTRDDFTVVLQPFFDHTIIPRKPDGSVDRSFFAPDCFHFSGKAHAASALALWNAMLEPVGKKVRTWRPTEKFHCPTNEHPYFYTRLNSGNHTVNSESSAIKQEQETSSASSDTSEKGSTFLNSVDSTSLMIALFMVVLFTFSLVRFMTRSSRQMTNKSLSISSENPHRASSTFFSNEVKQLH</sequence>
<evidence type="ECO:0000256" key="36">
    <source>
        <dbReference type="ARBA" id="ARBA00048699"/>
    </source>
</evidence>
<proteinExistence type="inferred from homology"/>
<evidence type="ECO:0000256" key="12">
    <source>
        <dbReference type="ARBA" id="ARBA00023180"/>
    </source>
</evidence>
<feature type="signal peptide" evidence="45">
    <location>
        <begin position="1"/>
        <end position="23"/>
    </location>
</feature>
<evidence type="ECO:0000256" key="18">
    <source>
        <dbReference type="ARBA" id="ARBA00031485"/>
    </source>
</evidence>
<dbReference type="InterPro" id="IPR001087">
    <property type="entry name" value="GDSL"/>
</dbReference>
<comment type="catalytic activity">
    <reaction evidence="42">
        <text>2-(9Z-octadecenoyl)-glycerol + H2O = glycerol + (9Z)-octadecenoate + H(+)</text>
        <dbReference type="Rhea" id="RHEA:38491"/>
        <dbReference type="ChEBI" id="CHEBI:15377"/>
        <dbReference type="ChEBI" id="CHEBI:15378"/>
        <dbReference type="ChEBI" id="CHEBI:17754"/>
        <dbReference type="ChEBI" id="CHEBI:30823"/>
        <dbReference type="ChEBI" id="CHEBI:73990"/>
    </reaction>
    <physiologicalReaction direction="left-to-right" evidence="42">
        <dbReference type="Rhea" id="RHEA:38492"/>
    </physiologicalReaction>
</comment>
<dbReference type="PANTHER" id="PTHR21325:SF31">
    <property type="entry name" value="GH22081P-RELATED"/>
    <property type="match status" value="1"/>
</dbReference>
<evidence type="ECO:0000256" key="44">
    <source>
        <dbReference type="SAM" id="Phobius"/>
    </source>
</evidence>
<dbReference type="FunFam" id="3.40.50.1110:FF:000005">
    <property type="entry name" value="Phospholipase B1"/>
    <property type="match status" value="1"/>
</dbReference>
<dbReference type="OrthoDB" id="5962577at2759"/>
<dbReference type="Pfam" id="PF00657">
    <property type="entry name" value="Lipase_GDSL"/>
    <property type="match status" value="1"/>
</dbReference>
<evidence type="ECO:0000256" key="19">
    <source>
        <dbReference type="ARBA" id="ARBA00033022"/>
    </source>
</evidence>
<evidence type="ECO:0000256" key="24">
    <source>
        <dbReference type="ARBA" id="ARBA00047459"/>
    </source>
</evidence>
<comment type="catalytic activity">
    <reaction evidence="37">
        <text>1,3-dihexadecanoyl-2-(9Z-octadecenoyl)glycerol + H2O = 1,3-dihexadecanoylglycerol + (9Z)-octadecenoate + H(+)</text>
        <dbReference type="Rhea" id="RHEA:40983"/>
        <dbReference type="ChEBI" id="CHEBI:15377"/>
        <dbReference type="ChEBI" id="CHEBI:15378"/>
        <dbReference type="ChEBI" id="CHEBI:30823"/>
        <dbReference type="ChEBI" id="CHEBI:75688"/>
        <dbReference type="ChEBI" id="CHEBI:77619"/>
    </reaction>
    <physiologicalReaction direction="left-to-right" evidence="37">
        <dbReference type="Rhea" id="RHEA:40984"/>
    </physiologicalReaction>
</comment>
<comment type="catalytic activity">
    <reaction evidence="33">
        <text>a 1-acyl-sn-glycero-3-phosphocholine + H2O = sn-glycerol 3-phosphocholine + a fatty acid + H(+)</text>
        <dbReference type="Rhea" id="RHEA:15177"/>
        <dbReference type="ChEBI" id="CHEBI:15377"/>
        <dbReference type="ChEBI" id="CHEBI:15378"/>
        <dbReference type="ChEBI" id="CHEBI:16870"/>
        <dbReference type="ChEBI" id="CHEBI:28868"/>
        <dbReference type="ChEBI" id="CHEBI:58168"/>
        <dbReference type="EC" id="3.1.1.5"/>
    </reaction>
    <physiologicalReaction direction="left-to-right" evidence="33">
        <dbReference type="Rhea" id="RHEA:15178"/>
    </physiologicalReaction>
</comment>
<evidence type="ECO:0000256" key="30">
    <source>
        <dbReference type="ARBA" id="ARBA00048362"/>
    </source>
</evidence>
<dbReference type="Proteomes" id="UP000594262">
    <property type="component" value="Unplaced"/>
</dbReference>
<dbReference type="GO" id="GO:0004806">
    <property type="term" value="F:triacylglycerol lipase activity"/>
    <property type="evidence" value="ECO:0007669"/>
    <property type="project" value="UniProtKB-EC"/>
</dbReference>
<evidence type="ECO:0000256" key="35">
    <source>
        <dbReference type="ARBA" id="ARBA00048656"/>
    </source>
</evidence>
<dbReference type="GO" id="GO:0004623">
    <property type="term" value="F:phospholipase A2 activity"/>
    <property type="evidence" value="ECO:0007669"/>
    <property type="project" value="UniProtKB-EC"/>
</dbReference>
<feature type="transmembrane region" description="Helical" evidence="44">
    <location>
        <begin position="470"/>
        <end position="489"/>
    </location>
</feature>
<dbReference type="CDD" id="cd01824">
    <property type="entry name" value="Phospholipase_B_like"/>
    <property type="match status" value="1"/>
</dbReference>
<comment type="subcellular location">
    <subcellularLocation>
        <location evidence="1">Apical cell membrane</location>
        <topology evidence="1">Single-pass type I membrane protein</topology>
    </subcellularLocation>
</comment>
<comment type="catalytic activity">
    <reaction evidence="38">
        <text>1-O-hexadecyl-2-(9Z)-octadecenoyl-sn-glycero-3-phosphocholine + H2O = 1-O-hexadecyl-sn-glycero-3-phosphocholine + (9Z)-octadecenoate + H(+)</text>
        <dbReference type="Rhea" id="RHEA:40915"/>
        <dbReference type="ChEBI" id="CHEBI:15377"/>
        <dbReference type="ChEBI" id="CHEBI:15378"/>
        <dbReference type="ChEBI" id="CHEBI:30823"/>
        <dbReference type="ChEBI" id="CHEBI:34112"/>
        <dbReference type="ChEBI" id="CHEBI:64496"/>
    </reaction>
    <physiologicalReaction direction="left-to-right" evidence="38">
        <dbReference type="Rhea" id="RHEA:40916"/>
    </physiologicalReaction>
</comment>
<dbReference type="GO" id="GO:0004622">
    <property type="term" value="F:phosphatidylcholine lysophospholipase activity"/>
    <property type="evidence" value="ECO:0007669"/>
    <property type="project" value="UniProtKB-EC"/>
</dbReference>
<comment type="catalytic activity">
    <reaction evidence="36">
        <text>1-hexadecanoyl-2-(9Z-octadecenoyl)-sn-glycero-3-phosphocholine + H2O = 1-hexadecanoyl-sn-glycero-3-phosphocholine + (9Z)-octadecenoate + H(+)</text>
        <dbReference type="Rhea" id="RHEA:38779"/>
        <dbReference type="ChEBI" id="CHEBI:15377"/>
        <dbReference type="ChEBI" id="CHEBI:15378"/>
        <dbReference type="ChEBI" id="CHEBI:30823"/>
        <dbReference type="ChEBI" id="CHEBI:72998"/>
        <dbReference type="ChEBI" id="CHEBI:73001"/>
    </reaction>
    <physiologicalReaction direction="left-to-right" evidence="36">
        <dbReference type="Rhea" id="RHEA:38780"/>
    </physiologicalReaction>
</comment>
<evidence type="ECO:0000256" key="27">
    <source>
        <dbReference type="ARBA" id="ARBA00048049"/>
    </source>
</evidence>
<evidence type="ECO:0000256" key="3">
    <source>
        <dbReference type="ARBA" id="ARBA00015133"/>
    </source>
</evidence>
<evidence type="ECO:0000256" key="10">
    <source>
        <dbReference type="ARBA" id="ARBA00023098"/>
    </source>
</evidence>
<evidence type="ECO:0000313" key="46">
    <source>
        <dbReference type="EnsemblMetazoa" id="CLYHEMP008522.1"/>
    </source>
</evidence>
<evidence type="ECO:0000256" key="2">
    <source>
        <dbReference type="ARBA" id="ARBA00009979"/>
    </source>
</evidence>
<comment type="catalytic activity">
    <reaction evidence="34">
        <text>1-hexadecanoyl-2-(9Z-octadecenoyl)-sn-glycero-3-phosphoethanolamine + H2O = 1-hexadecanoyl-sn-glycero-3-phosphoethanolamine + (9Z)-octadecenoate + H(+)</text>
        <dbReference type="Rhea" id="RHEA:40911"/>
        <dbReference type="ChEBI" id="CHEBI:15377"/>
        <dbReference type="ChEBI" id="CHEBI:15378"/>
        <dbReference type="ChEBI" id="CHEBI:30823"/>
        <dbReference type="ChEBI" id="CHEBI:73004"/>
        <dbReference type="ChEBI" id="CHEBI:73007"/>
    </reaction>
    <physiologicalReaction direction="left-to-right" evidence="34">
        <dbReference type="Rhea" id="RHEA:40912"/>
    </physiologicalReaction>
</comment>
<evidence type="ECO:0000256" key="37">
    <source>
        <dbReference type="ARBA" id="ARBA00048869"/>
    </source>
</evidence>
<evidence type="ECO:0000256" key="22">
    <source>
        <dbReference type="ARBA" id="ARBA00047363"/>
    </source>
</evidence>
<evidence type="ECO:0000256" key="7">
    <source>
        <dbReference type="ARBA" id="ARBA00022737"/>
    </source>
</evidence>
<comment type="catalytic activity">
    <reaction evidence="28">
        <text>1,2-di-(9Z-octadecenoyl)-sn-glycero-3-phosphocholine + H2O = 1-(9Z-octadecenoyl)-sn-glycero-3-phosphocholine + (9Z)-octadecenoate + H(+)</text>
        <dbReference type="Rhea" id="RHEA:40923"/>
        <dbReference type="ChEBI" id="CHEBI:15377"/>
        <dbReference type="ChEBI" id="CHEBI:15378"/>
        <dbReference type="ChEBI" id="CHEBI:28610"/>
        <dbReference type="ChEBI" id="CHEBI:30823"/>
        <dbReference type="ChEBI" id="CHEBI:74669"/>
    </reaction>
    <physiologicalReaction direction="left-to-right" evidence="28">
        <dbReference type="Rhea" id="RHEA:40924"/>
    </physiologicalReaction>
</comment>
<comment type="catalytic activity">
    <reaction evidence="25">
        <text>2,3-di-(9Z)-octadecenoyl-sn-glycerol + H2O = 3-(9Z-octadecenoyl)-sn-glycerol + (9Z)-octadecenoate + H(+)</text>
        <dbReference type="Rhea" id="RHEA:42604"/>
        <dbReference type="ChEBI" id="CHEBI:15377"/>
        <dbReference type="ChEBI" id="CHEBI:15378"/>
        <dbReference type="ChEBI" id="CHEBI:30823"/>
        <dbReference type="ChEBI" id="CHEBI:75824"/>
        <dbReference type="ChEBI" id="CHEBI:75938"/>
    </reaction>
    <physiologicalReaction direction="left-to-right" evidence="25">
        <dbReference type="Rhea" id="RHEA:42605"/>
    </physiologicalReaction>
</comment>
<comment type="catalytic activity">
    <reaction evidence="41">
        <text>1,3-di-(9Z-octadecenoyl)-glycerol + H2O = 1-(9Z-octadecenoyl)-glycerol + (9Z)-octadecenoate + H(+)</text>
        <dbReference type="Rhea" id="RHEA:39939"/>
        <dbReference type="ChEBI" id="CHEBI:15377"/>
        <dbReference type="ChEBI" id="CHEBI:15378"/>
        <dbReference type="ChEBI" id="CHEBI:30823"/>
        <dbReference type="ChEBI" id="CHEBI:75342"/>
        <dbReference type="ChEBI" id="CHEBI:75735"/>
    </reaction>
    <physiologicalReaction direction="left-to-right" evidence="41">
        <dbReference type="Rhea" id="RHEA:39940"/>
    </physiologicalReaction>
</comment>
<keyword evidence="47" id="KW-1185">Reference proteome</keyword>
<comment type="catalytic activity">
    <reaction evidence="30">
        <text>1-hexadecanoyl-2-(9Z,12Z-octadecadienoyl)-sn-glycero-3-phosphocholine + H2O = 2-(9Z,12Z-octadecadienoyl)-sn-glycero-3-phosphocholine + hexadecanoate + H(+)</text>
        <dbReference type="Rhea" id="RHEA:40971"/>
        <dbReference type="ChEBI" id="CHEBI:7896"/>
        <dbReference type="ChEBI" id="CHEBI:15377"/>
        <dbReference type="ChEBI" id="CHEBI:15378"/>
        <dbReference type="ChEBI" id="CHEBI:73002"/>
        <dbReference type="ChEBI" id="CHEBI:76084"/>
    </reaction>
    <physiologicalReaction direction="left-to-right" evidence="30">
        <dbReference type="Rhea" id="RHEA:40972"/>
    </physiologicalReaction>
</comment>
<protein>
    <recommendedName>
        <fullName evidence="3">Phospholipase B1, membrane-associated</fullName>
    </recommendedName>
    <alternativeName>
        <fullName evidence="16">Lysophospholipase</fullName>
    </alternativeName>
    <alternativeName>
        <fullName evidence="17">Phospholipase A2</fullName>
    </alternativeName>
    <alternativeName>
        <fullName evidence="19">Phospholipase B/lipase</fullName>
    </alternativeName>
    <alternativeName>
        <fullName evidence="18">Triacylglycerol lipase</fullName>
    </alternativeName>
</protein>
<keyword evidence="12" id="KW-0325">Glycoprotein</keyword>
<keyword evidence="9 44" id="KW-1133">Transmembrane helix</keyword>
<comment type="catalytic activity">
    <reaction evidence="15">
        <text>a 1,2-diacyl-sn-glycero-3-phosphocholine + H2O = a 1-acyl-sn-glycero-3-phosphocholine + a fatty acid + H(+)</text>
        <dbReference type="Rhea" id="RHEA:15801"/>
        <dbReference type="ChEBI" id="CHEBI:15377"/>
        <dbReference type="ChEBI" id="CHEBI:15378"/>
        <dbReference type="ChEBI" id="CHEBI:28868"/>
        <dbReference type="ChEBI" id="CHEBI:57643"/>
        <dbReference type="ChEBI" id="CHEBI:58168"/>
        <dbReference type="EC" id="3.1.1.4"/>
    </reaction>
    <physiologicalReaction direction="left-to-right" evidence="15">
        <dbReference type="Rhea" id="RHEA:15802"/>
    </physiologicalReaction>
</comment>
<evidence type="ECO:0000256" key="45">
    <source>
        <dbReference type="SAM" id="SignalP"/>
    </source>
</evidence>
<evidence type="ECO:0000256" key="4">
    <source>
        <dbReference type="ARBA" id="ARBA00022475"/>
    </source>
</evidence>
<comment type="function">
    <text evidence="20">Calcium-independent membrane-associated phospholipase that catalyzes complete diacylation of phospholipids by hydrolyzing both sn-1 and sn-2 fatty acyl chains attached to the glycerol backbone (phospholipase B activity). Has dual phospholipase and lysophospholipase activities toward diacylphospholipids. Preferentially cleaves sn-2 ester bonds over sn-1 bonds. Acts as a lipase toward glycerolipid substrates. Hydrolyzes fatty acyl chains of diacylglycerols with preference for the sn-2 position and of triacylglycerols with not positional selectivity. May also hydrolyze long chain retinyl esters such as retinyl palmitate. May contribute to digestion of dietary phospholipids, glycerolipids and retinoids, facilitating lipid absorption at the brush border.</text>
</comment>
<evidence type="ECO:0000256" key="1">
    <source>
        <dbReference type="ARBA" id="ARBA00004247"/>
    </source>
</evidence>
<dbReference type="AlphaFoldDB" id="A0A7M5V6U8"/>
<dbReference type="GO" id="GO:0016324">
    <property type="term" value="C:apical plasma membrane"/>
    <property type="evidence" value="ECO:0007669"/>
    <property type="project" value="UniProtKB-SubCell"/>
</dbReference>
<comment type="catalytic activity">
    <reaction evidence="39">
        <text>1-hexadecanoyl-2-(9Z)-octadecenoyl-3-octadecanoyl-sn-glycerol + H2O = 1-hexadecanoyl-3-octadecanoyl-sn-glycerol + (9Z)-octadecenoate + H(+)</text>
        <dbReference type="Rhea" id="RHEA:41103"/>
        <dbReference type="ChEBI" id="CHEBI:15377"/>
        <dbReference type="ChEBI" id="CHEBI:15378"/>
        <dbReference type="ChEBI" id="CHEBI:30823"/>
        <dbReference type="ChEBI" id="CHEBI:77623"/>
        <dbReference type="ChEBI" id="CHEBI:77624"/>
    </reaction>
    <physiologicalReaction direction="left-to-right" evidence="39">
        <dbReference type="Rhea" id="RHEA:41104"/>
    </physiologicalReaction>
</comment>
<name>A0A7M5V6U8_9CNID</name>
<evidence type="ECO:0000256" key="43">
    <source>
        <dbReference type="SAM" id="MobiDB-lite"/>
    </source>
</evidence>
<evidence type="ECO:0000256" key="41">
    <source>
        <dbReference type="ARBA" id="ARBA00049372"/>
    </source>
</evidence>
<evidence type="ECO:0000256" key="13">
    <source>
        <dbReference type="ARBA" id="ARBA00023369"/>
    </source>
</evidence>
<evidence type="ECO:0000256" key="31">
    <source>
        <dbReference type="ARBA" id="ARBA00048374"/>
    </source>
</evidence>
<evidence type="ECO:0000256" key="9">
    <source>
        <dbReference type="ARBA" id="ARBA00022989"/>
    </source>
</evidence>
<evidence type="ECO:0000256" key="42">
    <source>
        <dbReference type="ARBA" id="ARBA00049461"/>
    </source>
</evidence>
<keyword evidence="6 45" id="KW-0732">Signal</keyword>
<comment type="catalytic activity">
    <reaction evidence="31">
        <text>1-octadecanoyl-2-(9Z,12Z)-octadecadienoyl-sn-glycerol + H2O = 1-octadecanoyl-sn-glycerol + (9Z,12Z)-octadecadienoate + H(+)</text>
        <dbReference type="Rhea" id="RHEA:40927"/>
        <dbReference type="ChEBI" id="CHEBI:15377"/>
        <dbReference type="ChEBI" id="CHEBI:15378"/>
        <dbReference type="ChEBI" id="CHEBI:30245"/>
        <dbReference type="ChEBI" id="CHEBI:75550"/>
        <dbReference type="ChEBI" id="CHEBI:77097"/>
    </reaction>
    <physiologicalReaction direction="left-to-right" evidence="31">
        <dbReference type="Rhea" id="RHEA:40928"/>
    </physiologicalReaction>
</comment>
<comment type="catalytic activity">
    <reaction evidence="21">
        <text>1-hexadecanoyl-2-(9Z)-octadecenoyl-3-octadecanoyl-sn-glycerol + H2O = 2-(9Z-octadecenoyl)-3-octadecanoyl-sn-glycerol + hexadecanoate + H(+)</text>
        <dbReference type="Rhea" id="RHEA:41107"/>
        <dbReference type="ChEBI" id="CHEBI:7896"/>
        <dbReference type="ChEBI" id="CHEBI:15377"/>
        <dbReference type="ChEBI" id="CHEBI:15378"/>
        <dbReference type="ChEBI" id="CHEBI:75558"/>
        <dbReference type="ChEBI" id="CHEBI:77623"/>
    </reaction>
    <physiologicalReaction direction="left-to-right" evidence="21">
        <dbReference type="Rhea" id="RHEA:41108"/>
    </physiologicalReaction>
</comment>
<evidence type="ECO:0000256" key="29">
    <source>
        <dbReference type="ARBA" id="ARBA00048227"/>
    </source>
</evidence>
<comment type="catalytic activity">
    <reaction evidence="14">
        <text>1-hexadecanoyl-2-(9Z,12Z-octadecadienoyl)-sn-glycero-3-phosphocholine + H2O = (9Z,12Z)-octadecadienoate + 1-hexadecanoyl-sn-glycero-3-phosphocholine + H(+)</text>
        <dbReference type="Rhea" id="RHEA:40811"/>
        <dbReference type="ChEBI" id="CHEBI:15377"/>
        <dbReference type="ChEBI" id="CHEBI:15378"/>
        <dbReference type="ChEBI" id="CHEBI:30245"/>
        <dbReference type="ChEBI" id="CHEBI:72998"/>
        <dbReference type="ChEBI" id="CHEBI:73002"/>
    </reaction>
    <physiologicalReaction direction="left-to-right" evidence="14">
        <dbReference type="Rhea" id="RHEA:40812"/>
    </physiologicalReaction>
</comment>
<evidence type="ECO:0000256" key="16">
    <source>
        <dbReference type="ARBA" id="ARBA00029723"/>
    </source>
</evidence>
<keyword evidence="4" id="KW-1003">Cell membrane</keyword>
<evidence type="ECO:0000256" key="38">
    <source>
        <dbReference type="ARBA" id="ARBA00048872"/>
    </source>
</evidence>
<dbReference type="InterPro" id="IPR036514">
    <property type="entry name" value="SGNH_hydro_sf"/>
</dbReference>
<evidence type="ECO:0000256" key="6">
    <source>
        <dbReference type="ARBA" id="ARBA00022729"/>
    </source>
</evidence>
<evidence type="ECO:0000256" key="25">
    <source>
        <dbReference type="ARBA" id="ARBA00048011"/>
    </source>
</evidence>
<comment type="catalytic activity">
    <reaction evidence="24">
        <text>1-hexadecanoyl-2-(9Z)-octadecenoyl-3-octadecanoyl-sn-glycerol + H2O = 1-hexadecanoyl-2-(9Z-octadecenoyl)-sn-glycerol + octadecanoate + H(+)</text>
        <dbReference type="Rhea" id="RHEA:41111"/>
        <dbReference type="ChEBI" id="CHEBI:15377"/>
        <dbReference type="ChEBI" id="CHEBI:15378"/>
        <dbReference type="ChEBI" id="CHEBI:25629"/>
        <dbReference type="ChEBI" id="CHEBI:75466"/>
        <dbReference type="ChEBI" id="CHEBI:77623"/>
    </reaction>
    <physiologicalReaction direction="left-to-right" evidence="24">
        <dbReference type="Rhea" id="RHEA:41112"/>
    </physiologicalReaction>
</comment>
<dbReference type="RefSeq" id="XP_066917571.1">
    <property type="nucleotide sequence ID" value="XM_067061470.1"/>
</dbReference>
<dbReference type="InterPro" id="IPR035547">
    <property type="entry name" value="Phospholipase_B"/>
</dbReference>
<dbReference type="SUPFAM" id="SSF52266">
    <property type="entry name" value="SGNH hydrolase"/>
    <property type="match status" value="1"/>
</dbReference>
<evidence type="ECO:0000256" key="23">
    <source>
        <dbReference type="ARBA" id="ARBA00047438"/>
    </source>
</evidence>
<comment type="catalytic activity">
    <reaction evidence="32">
        <text>1,2,3-tri-(9Z-octadecenoyl)-glycerol + H2O = di-(9Z)-octadecenoylglycerol + (9Z)-octadecenoate + H(+)</text>
        <dbReference type="Rhea" id="RHEA:38575"/>
        <dbReference type="ChEBI" id="CHEBI:15377"/>
        <dbReference type="ChEBI" id="CHEBI:15378"/>
        <dbReference type="ChEBI" id="CHEBI:30823"/>
        <dbReference type="ChEBI" id="CHEBI:53753"/>
        <dbReference type="ChEBI" id="CHEBI:75945"/>
    </reaction>
    <physiologicalReaction direction="left-to-right" evidence="32">
        <dbReference type="Rhea" id="RHEA:38576"/>
    </physiologicalReaction>
</comment>
<evidence type="ECO:0000256" key="15">
    <source>
        <dbReference type="ARBA" id="ARBA00023422"/>
    </source>
</evidence>
<accession>A0A7M5V6U8</accession>
<keyword evidence="8" id="KW-0378">Hydrolase</keyword>
<evidence type="ECO:0000256" key="32">
    <source>
        <dbReference type="ARBA" id="ARBA00048386"/>
    </source>
</evidence>
<evidence type="ECO:0000256" key="5">
    <source>
        <dbReference type="ARBA" id="ARBA00022692"/>
    </source>
</evidence>
<comment type="catalytic activity">
    <reaction evidence="22">
        <text>1,3-dihexadecanoyl-2-(9Z-octadecenoyl)glycerol + H2O = 1-hexadecanoyl-2-(9Z-octadecenoyl)-glycerol + hexadecanoate + H(+)</text>
        <dbReference type="Rhea" id="RHEA:40979"/>
        <dbReference type="ChEBI" id="CHEBI:7896"/>
        <dbReference type="ChEBI" id="CHEBI:15377"/>
        <dbReference type="ChEBI" id="CHEBI:15378"/>
        <dbReference type="ChEBI" id="CHEBI:75585"/>
        <dbReference type="ChEBI" id="CHEBI:75688"/>
    </reaction>
    <physiologicalReaction direction="left-to-right" evidence="22">
        <dbReference type="Rhea" id="RHEA:40980"/>
    </physiologicalReaction>
</comment>
<feature type="region of interest" description="Disordered" evidence="43">
    <location>
        <begin position="434"/>
        <end position="458"/>
    </location>
</feature>
<evidence type="ECO:0000256" key="20">
    <source>
        <dbReference type="ARBA" id="ARBA00045916"/>
    </source>
</evidence>
<comment type="catalytic activity">
    <reaction evidence="26">
        <text>1-hexadecanoyl-2-(9Z-octadecenoyl)-sn-glycero-3-phospho-(1'-sn-glycerol) + H2O = 1-hexadecanoyl-sn-glycero-3-phospho-(1'-sn-glycerol) + (9Z)-octadecenoate + H(+)</text>
        <dbReference type="Rhea" id="RHEA:40919"/>
        <dbReference type="ChEBI" id="CHEBI:15377"/>
        <dbReference type="ChEBI" id="CHEBI:15378"/>
        <dbReference type="ChEBI" id="CHEBI:30823"/>
        <dbReference type="ChEBI" id="CHEBI:72841"/>
        <dbReference type="ChEBI" id="CHEBI:75158"/>
    </reaction>
    <physiologicalReaction direction="left-to-right" evidence="26">
        <dbReference type="Rhea" id="RHEA:40920"/>
    </physiologicalReaction>
</comment>
<dbReference type="GO" id="GO:0006644">
    <property type="term" value="P:phospholipid metabolic process"/>
    <property type="evidence" value="ECO:0007669"/>
    <property type="project" value="TreeGrafter"/>
</dbReference>
<evidence type="ECO:0000256" key="34">
    <source>
        <dbReference type="ARBA" id="ARBA00048613"/>
    </source>
</evidence>
<evidence type="ECO:0000256" key="21">
    <source>
        <dbReference type="ARBA" id="ARBA00047324"/>
    </source>
</evidence>
<evidence type="ECO:0000256" key="8">
    <source>
        <dbReference type="ARBA" id="ARBA00022801"/>
    </source>
</evidence>
<evidence type="ECO:0000256" key="14">
    <source>
        <dbReference type="ARBA" id="ARBA00023408"/>
    </source>
</evidence>
<organism evidence="46 47">
    <name type="scientific">Clytia hemisphaerica</name>
    <dbReference type="NCBI Taxonomy" id="252671"/>
    <lineage>
        <taxon>Eukaryota</taxon>
        <taxon>Metazoa</taxon>
        <taxon>Cnidaria</taxon>
        <taxon>Hydrozoa</taxon>
        <taxon>Hydroidolina</taxon>
        <taxon>Leptothecata</taxon>
        <taxon>Obeliida</taxon>
        <taxon>Clytiidae</taxon>
        <taxon>Clytia</taxon>
    </lineage>
</organism>
<evidence type="ECO:0000256" key="28">
    <source>
        <dbReference type="ARBA" id="ARBA00048058"/>
    </source>
</evidence>
<feature type="chain" id="PRO_5029863935" description="Phospholipase B1, membrane-associated" evidence="45">
    <location>
        <begin position="24"/>
        <end position="523"/>
    </location>
</feature>
<comment type="catalytic activity">
    <reaction evidence="35">
        <text>1-hexadecanoyl-sn-glycero-3-phosphocholine + H2O = sn-glycerol 3-phosphocholine + hexadecanoate + H(+)</text>
        <dbReference type="Rhea" id="RHEA:40435"/>
        <dbReference type="ChEBI" id="CHEBI:7896"/>
        <dbReference type="ChEBI" id="CHEBI:15377"/>
        <dbReference type="ChEBI" id="CHEBI:15378"/>
        <dbReference type="ChEBI" id="CHEBI:16870"/>
        <dbReference type="ChEBI" id="CHEBI:72998"/>
    </reaction>
    <physiologicalReaction direction="left-to-right" evidence="35">
        <dbReference type="Rhea" id="RHEA:40436"/>
    </physiologicalReaction>
</comment>
<evidence type="ECO:0000256" key="39">
    <source>
        <dbReference type="ARBA" id="ARBA00048939"/>
    </source>
</evidence>
<keyword evidence="5 44" id="KW-0812">Transmembrane</keyword>
<evidence type="ECO:0000256" key="26">
    <source>
        <dbReference type="ARBA" id="ARBA00048015"/>
    </source>
</evidence>
<evidence type="ECO:0000256" key="40">
    <source>
        <dbReference type="ARBA" id="ARBA00049363"/>
    </source>
</evidence>
<keyword evidence="11 44" id="KW-0472">Membrane</keyword>
<comment type="catalytic activity">
    <reaction evidence="13">
        <text>a triacylglycerol + H2O = a diacylglycerol + a fatty acid + H(+)</text>
        <dbReference type="Rhea" id="RHEA:12044"/>
        <dbReference type="ChEBI" id="CHEBI:15377"/>
        <dbReference type="ChEBI" id="CHEBI:15378"/>
        <dbReference type="ChEBI" id="CHEBI:17855"/>
        <dbReference type="ChEBI" id="CHEBI:18035"/>
        <dbReference type="ChEBI" id="CHEBI:28868"/>
        <dbReference type="EC" id="3.1.1.3"/>
    </reaction>
    <physiologicalReaction direction="left-to-right" evidence="13">
        <dbReference type="Rhea" id="RHEA:12045"/>
    </physiologicalReaction>
</comment>
<comment type="catalytic activity">
    <reaction evidence="29">
        <text>1,2-dihexadecanoyl-sn-glycero-3-phosphocholine + H2O = 1-hexadecanoyl-sn-glycero-3-phosphocholine + hexadecanoate + H(+)</text>
        <dbReference type="Rhea" id="RHEA:41223"/>
        <dbReference type="ChEBI" id="CHEBI:7896"/>
        <dbReference type="ChEBI" id="CHEBI:15377"/>
        <dbReference type="ChEBI" id="CHEBI:15378"/>
        <dbReference type="ChEBI" id="CHEBI:72998"/>
        <dbReference type="ChEBI" id="CHEBI:72999"/>
    </reaction>
    <physiologicalReaction direction="left-to-right" evidence="29">
        <dbReference type="Rhea" id="RHEA:41224"/>
    </physiologicalReaction>
</comment>
<dbReference type="EnsemblMetazoa" id="CLYHEMT008522.1">
    <property type="protein sequence ID" value="CLYHEMP008522.1"/>
    <property type="gene ID" value="CLYHEMG008522"/>
</dbReference>
<evidence type="ECO:0000256" key="17">
    <source>
        <dbReference type="ARBA" id="ARBA00031182"/>
    </source>
</evidence>
<dbReference type="PANTHER" id="PTHR21325">
    <property type="entry name" value="PHOSPHOLIPASE B, PLB1"/>
    <property type="match status" value="1"/>
</dbReference>
<feature type="region of interest" description="Disordered" evidence="43">
    <location>
        <begin position="496"/>
        <end position="523"/>
    </location>
</feature>
<evidence type="ECO:0000313" key="47">
    <source>
        <dbReference type="Proteomes" id="UP000594262"/>
    </source>
</evidence>
<dbReference type="GeneID" id="136804940"/>
<dbReference type="InterPro" id="IPR038885">
    <property type="entry name" value="PLB1"/>
</dbReference>
<dbReference type="Gene3D" id="3.40.50.1110">
    <property type="entry name" value="SGNH hydrolase"/>
    <property type="match status" value="1"/>
</dbReference>
<reference evidence="46" key="1">
    <citation type="submission" date="2021-01" db="UniProtKB">
        <authorList>
            <consortium name="EnsemblMetazoa"/>
        </authorList>
    </citation>
    <scope>IDENTIFICATION</scope>
</reference>
<comment type="similarity">
    <text evidence="2">Belongs to the 'GDSL' lipolytic enzyme family. Phospholipase B1 subfamily.</text>
</comment>
<keyword evidence="7" id="KW-0677">Repeat</keyword>
<keyword evidence="10" id="KW-0443">Lipid metabolism</keyword>
<comment type="catalytic activity">
    <reaction evidence="40">
        <text>1,2-dihexadecanoyl-sn-glycero-3-phosphocholine + 2 H2O = sn-glycerol 3-phosphocholine + 2 hexadecanoate + 2 H(+)</text>
        <dbReference type="Rhea" id="RHEA:40975"/>
        <dbReference type="ChEBI" id="CHEBI:7896"/>
        <dbReference type="ChEBI" id="CHEBI:15377"/>
        <dbReference type="ChEBI" id="CHEBI:15378"/>
        <dbReference type="ChEBI" id="CHEBI:16870"/>
        <dbReference type="ChEBI" id="CHEBI:72999"/>
    </reaction>
    <physiologicalReaction direction="left-to-right" evidence="40">
        <dbReference type="Rhea" id="RHEA:40976"/>
    </physiologicalReaction>
</comment>
<comment type="catalytic activity">
    <reaction evidence="23">
        <text>1-(9Z-octadecenoyl)-glycerol + H2O = glycerol + (9Z)-octadecenoate + H(+)</text>
        <dbReference type="Rhea" id="RHEA:38487"/>
        <dbReference type="ChEBI" id="CHEBI:15377"/>
        <dbReference type="ChEBI" id="CHEBI:15378"/>
        <dbReference type="ChEBI" id="CHEBI:17754"/>
        <dbReference type="ChEBI" id="CHEBI:30823"/>
        <dbReference type="ChEBI" id="CHEBI:75342"/>
    </reaction>
    <physiologicalReaction direction="left-to-right" evidence="23">
        <dbReference type="Rhea" id="RHEA:38488"/>
    </physiologicalReaction>
</comment>
<evidence type="ECO:0000256" key="11">
    <source>
        <dbReference type="ARBA" id="ARBA00023136"/>
    </source>
</evidence>
<evidence type="ECO:0000256" key="33">
    <source>
        <dbReference type="ARBA" id="ARBA00048454"/>
    </source>
</evidence>